<reference evidence="10 11" key="1">
    <citation type="submission" date="2018-05" db="EMBL/GenBank/DDBJ databases">
        <title>A metagenomic window into the 2 km-deep terrestrial subsurface aquifer revealed taxonomically and functionally diverse microbial community comprising novel uncultured bacterial lineages.</title>
        <authorList>
            <person name="Kadnikov V.V."/>
            <person name="Mardanov A.V."/>
            <person name="Beletsky A.V."/>
            <person name="Banks D."/>
            <person name="Pimenov N.V."/>
            <person name="Frank Y.A."/>
            <person name="Karnachuk O.V."/>
            <person name="Ravin N.V."/>
        </authorList>
    </citation>
    <scope>NUCLEOTIDE SEQUENCE [LARGE SCALE GENOMIC DNA]</scope>
    <source>
        <strain evidence="10">BY</strain>
    </source>
</reference>
<dbReference type="GO" id="GO:0015341">
    <property type="term" value="F:zinc efflux antiporter activity"/>
    <property type="evidence" value="ECO:0007669"/>
    <property type="project" value="TreeGrafter"/>
</dbReference>
<keyword evidence="5 7" id="KW-1133">Transmembrane helix</keyword>
<dbReference type="NCBIfam" id="TIGR01297">
    <property type="entry name" value="CDF"/>
    <property type="match status" value="1"/>
</dbReference>
<organism evidence="10 11">
    <name type="scientific">Sumerlaea chitinivorans</name>
    <dbReference type="NCBI Taxonomy" id="2250252"/>
    <lineage>
        <taxon>Bacteria</taxon>
        <taxon>Candidatus Sumerlaeota</taxon>
        <taxon>Candidatus Sumerlaeia</taxon>
        <taxon>Candidatus Sumerlaeales</taxon>
        <taxon>Candidatus Sumerlaeaceae</taxon>
        <taxon>Candidatus Sumerlaea</taxon>
    </lineage>
</organism>
<dbReference type="GO" id="GO:0015093">
    <property type="term" value="F:ferrous iron transmembrane transporter activity"/>
    <property type="evidence" value="ECO:0007669"/>
    <property type="project" value="TreeGrafter"/>
</dbReference>
<keyword evidence="3" id="KW-0813">Transport</keyword>
<dbReference type="GO" id="GO:0015086">
    <property type="term" value="F:cadmium ion transmembrane transporter activity"/>
    <property type="evidence" value="ECO:0007669"/>
    <property type="project" value="TreeGrafter"/>
</dbReference>
<dbReference type="SUPFAM" id="SSF160240">
    <property type="entry name" value="Cation efflux protein cytoplasmic domain-like"/>
    <property type="match status" value="1"/>
</dbReference>
<evidence type="ECO:0000256" key="4">
    <source>
        <dbReference type="ARBA" id="ARBA00022692"/>
    </source>
</evidence>
<comment type="similarity">
    <text evidence="2">Belongs to the cation diffusion facilitator (CDF) transporter (TC 2.A.4) family.</text>
</comment>
<evidence type="ECO:0000313" key="11">
    <source>
        <dbReference type="Proteomes" id="UP000262583"/>
    </source>
</evidence>
<accession>A0A2Z4Y2A3</accession>
<dbReference type="GO" id="GO:0005886">
    <property type="term" value="C:plasma membrane"/>
    <property type="evidence" value="ECO:0007669"/>
    <property type="project" value="TreeGrafter"/>
</dbReference>
<proteinExistence type="inferred from homology"/>
<evidence type="ECO:0000256" key="6">
    <source>
        <dbReference type="ARBA" id="ARBA00023136"/>
    </source>
</evidence>
<evidence type="ECO:0000256" key="3">
    <source>
        <dbReference type="ARBA" id="ARBA00022448"/>
    </source>
</evidence>
<dbReference type="EMBL" id="CP030759">
    <property type="protein sequence ID" value="AXA35281.1"/>
    <property type="molecule type" value="Genomic_DNA"/>
</dbReference>
<dbReference type="KEGG" id="schv:BRCON_0504"/>
<feature type="transmembrane region" description="Helical" evidence="7">
    <location>
        <begin position="21"/>
        <end position="43"/>
    </location>
</feature>
<feature type="transmembrane region" description="Helical" evidence="7">
    <location>
        <begin position="130"/>
        <end position="149"/>
    </location>
</feature>
<dbReference type="Proteomes" id="UP000262583">
    <property type="component" value="Chromosome"/>
</dbReference>
<dbReference type="Gene3D" id="1.20.1510.10">
    <property type="entry name" value="Cation efflux protein transmembrane domain"/>
    <property type="match status" value="1"/>
</dbReference>
<dbReference type="InterPro" id="IPR027469">
    <property type="entry name" value="Cation_efflux_TMD_sf"/>
</dbReference>
<dbReference type="InterPro" id="IPR027470">
    <property type="entry name" value="Cation_efflux_CTD"/>
</dbReference>
<evidence type="ECO:0000256" key="2">
    <source>
        <dbReference type="ARBA" id="ARBA00008114"/>
    </source>
</evidence>
<evidence type="ECO:0000259" key="8">
    <source>
        <dbReference type="Pfam" id="PF01545"/>
    </source>
</evidence>
<dbReference type="InterPro" id="IPR058533">
    <property type="entry name" value="Cation_efflux_TM"/>
</dbReference>
<dbReference type="PANTHER" id="PTHR43840">
    <property type="entry name" value="MITOCHONDRIAL METAL TRANSPORTER 1-RELATED"/>
    <property type="match status" value="1"/>
</dbReference>
<dbReference type="Pfam" id="PF16916">
    <property type="entry name" value="ZT_dimer"/>
    <property type="match status" value="1"/>
</dbReference>
<keyword evidence="4 7" id="KW-0812">Transmembrane</keyword>
<dbReference type="AlphaFoldDB" id="A0A2Z4Y2A3"/>
<comment type="subcellular location">
    <subcellularLocation>
        <location evidence="1">Membrane</location>
        <topology evidence="1">Multi-pass membrane protein</topology>
    </subcellularLocation>
</comment>
<name>A0A2Z4Y2A3_SUMC1</name>
<evidence type="ECO:0000313" key="10">
    <source>
        <dbReference type="EMBL" id="AXA35281.1"/>
    </source>
</evidence>
<dbReference type="InterPro" id="IPR002524">
    <property type="entry name" value="Cation_efflux"/>
</dbReference>
<keyword evidence="6 7" id="KW-0472">Membrane</keyword>
<feature type="domain" description="Cation efflux protein cytoplasmic" evidence="9">
    <location>
        <begin position="228"/>
        <end position="296"/>
    </location>
</feature>
<protein>
    <submittedName>
        <fullName evidence="10">Cobalt-zinc-cadmium resistance protein</fullName>
    </submittedName>
</protein>
<feature type="domain" description="Cation efflux protein transmembrane" evidence="8">
    <location>
        <begin position="20"/>
        <end position="218"/>
    </location>
</feature>
<evidence type="ECO:0000256" key="5">
    <source>
        <dbReference type="ARBA" id="ARBA00022989"/>
    </source>
</evidence>
<dbReference type="InterPro" id="IPR050291">
    <property type="entry name" value="CDF_Transporter"/>
</dbReference>
<gene>
    <name evidence="10" type="ORF">BRCON_0504</name>
</gene>
<feature type="transmembrane region" description="Helical" evidence="7">
    <location>
        <begin position="195"/>
        <end position="212"/>
    </location>
</feature>
<feature type="transmembrane region" description="Helical" evidence="7">
    <location>
        <begin position="87"/>
        <end position="104"/>
    </location>
</feature>
<dbReference type="InterPro" id="IPR036837">
    <property type="entry name" value="Cation_efflux_CTD_sf"/>
</dbReference>
<dbReference type="PANTHER" id="PTHR43840:SF15">
    <property type="entry name" value="MITOCHONDRIAL METAL TRANSPORTER 1-RELATED"/>
    <property type="match status" value="1"/>
</dbReference>
<evidence type="ECO:0000256" key="1">
    <source>
        <dbReference type="ARBA" id="ARBA00004141"/>
    </source>
</evidence>
<evidence type="ECO:0000259" key="9">
    <source>
        <dbReference type="Pfam" id="PF16916"/>
    </source>
</evidence>
<dbReference type="Pfam" id="PF01545">
    <property type="entry name" value="Cation_efflux"/>
    <property type="match status" value="1"/>
</dbReference>
<dbReference type="Gene3D" id="3.30.70.1350">
    <property type="entry name" value="Cation efflux protein, cytoplasmic domain"/>
    <property type="match status" value="1"/>
</dbReference>
<evidence type="ECO:0000256" key="7">
    <source>
        <dbReference type="SAM" id="Phobius"/>
    </source>
</evidence>
<sequence>MSSRSIDTSSRNQQVLRVIQITLVLNCFIAITKTVVGLATGSMTVLADGFHGFVDAANNVLGIFTMRLATRPADEDHPYGHQKFENVAAMVIGALIFGLGWEVIKQVFQTVWEIYRGHRDVAASRAPLEWHYVAVVAMTLAANFFISTYERRQGERLNSAFLKADAAHTRSDIIVTSMSILSLVVSSHLWWLDTLFALIVVGFIFWAGWLILRENFDVFTDRVRLDPNEVRKVVEGVPGVLNSHAIRSHGTETDIHLDLHIVVGEHLSAKETEEIEETVRRVLQERYPNISFVSIHHQTAPHESNGPVWCD</sequence>
<dbReference type="SUPFAM" id="SSF161111">
    <property type="entry name" value="Cation efflux protein transmembrane domain-like"/>
    <property type="match status" value="1"/>
</dbReference>
<dbReference type="GO" id="GO:0006882">
    <property type="term" value="P:intracellular zinc ion homeostasis"/>
    <property type="evidence" value="ECO:0007669"/>
    <property type="project" value="TreeGrafter"/>
</dbReference>